<proteinExistence type="predicted"/>
<sequence>MKSCRFSHVEGCSQTALCRVMQRSAICVSTWAICCRGNVKPFQVRGKWAVSCKKTGFLPFPNSMDGSTLGRMLNVDLSVSSSSQSDCQSSIVFFLKIDFRKEIGALTESGSLSDRLCSFFC</sequence>
<dbReference type="AlphaFoldDB" id="A0A4Y2B0M9"/>
<organism evidence="1 2">
    <name type="scientific">Araneus ventricosus</name>
    <name type="common">Orbweaver spider</name>
    <name type="synonym">Epeira ventricosa</name>
    <dbReference type="NCBI Taxonomy" id="182803"/>
    <lineage>
        <taxon>Eukaryota</taxon>
        <taxon>Metazoa</taxon>
        <taxon>Ecdysozoa</taxon>
        <taxon>Arthropoda</taxon>
        <taxon>Chelicerata</taxon>
        <taxon>Arachnida</taxon>
        <taxon>Araneae</taxon>
        <taxon>Araneomorphae</taxon>
        <taxon>Entelegynae</taxon>
        <taxon>Araneoidea</taxon>
        <taxon>Araneidae</taxon>
        <taxon>Araneus</taxon>
    </lineage>
</organism>
<dbReference type="Proteomes" id="UP000499080">
    <property type="component" value="Unassembled WGS sequence"/>
</dbReference>
<reference evidence="1 2" key="1">
    <citation type="journal article" date="2019" name="Sci. Rep.">
        <title>Orb-weaving spider Araneus ventricosus genome elucidates the spidroin gene catalogue.</title>
        <authorList>
            <person name="Kono N."/>
            <person name="Nakamura H."/>
            <person name="Ohtoshi R."/>
            <person name="Moran D.A.P."/>
            <person name="Shinohara A."/>
            <person name="Yoshida Y."/>
            <person name="Fujiwara M."/>
            <person name="Mori M."/>
            <person name="Tomita M."/>
            <person name="Arakawa K."/>
        </authorList>
    </citation>
    <scope>NUCLEOTIDE SEQUENCE [LARGE SCALE GENOMIC DNA]</scope>
</reference>
<accession>A0A4Y2B0M9</accession>
<protein>
    <submittedName>
        <fullName evidence="1">Uncharacterized protein</fullName>
    </submittedName>
</protein>
<gene>
    <name evidence="1" type="ORF">AVEN_193100_1</name>
</gene>
<dbReference type="EMBL" id="BGPR01000044">
    <property type="protein sequence ID" value="GBL85633.1"/>
    <property type="molecule type" value="Genomic_DNA"/>
</dbReference>
<evidence type="ECO:0000313" key="1">
    <source>
        <dbReference type="EMBL" id="GBL85633.1"/>
    </source>
</evidence>
<keyword evidence="2" id="KW-1185">Reference proteome</keyword>
<name>A0A4Y2B0M9_ARAVE</name>
<evidence type="ECO:0000313" key="2">
    <source>
        <dbReference type="Proteomes" id="UP000499080"/>
    </source>
</evidence>
<comment type="caution">
    <text evidence="1">The sequence shown here is derived from an EMBL/GenBank/DDBJ whole genome shotgun (WGS) entry which is preliminary data.</text>
</comment>